<proteinExistence type="predicted"/>
<dbReference type="InterPro" id="IPR036709">
    <property type="entry name" value="Autotransporte_beta_dom_sf"/>
</dbReference>
<dbReference type="Pfam" id="PF03797">
    <property type="entry name" value="Autotransporter"/>
    <property type="match status" value="1"/>
</dbReference>
<dbReference type="Gene3D" id="2.40.128.130">
    <property type="entry name" value="Autotransporter beta-domain"/>
    <property type="match status" value="1"/>
</dbReference>
<reference evidence="3 4" key="1">
    <citation type="submission" date="2009-02" db="EMBL/GenBank/DDBJ databases">
        <title>The Genome Sequence of Oxalobacter formigenes OXCC13.</title>
        <authorList>
            <consortium name="The Broad Institute Genome Sequencing Platform"/>
            <person name="Ward D."/>
            <person name="Young S.K."/>
            <person name="Kodira C.D."/>
            <person name="Zeng Q."/>
            <person name="Koehrsen M."/>
            <person name="Alvarado L."/>
            <person name="Berlin A."/>
            <person name="Borenstein D."/>
            <person name="Chen Z."/>
            <person name="Engels R."/>
            <person name="Freedman E."/>
            <person name="Gellesch M."/>
            <person name="Goldberg J."/>
            <person name="Griggs A."/>
            <person name="Gujja S."/>
            <person name="Heiman D."/>
            <person name="Hepburn T."/>
            <person name="Howarth C."/>
            <person name="Jen D."/>
            <person name="Larson L."/>
            <person name="Lewis B."/>
            <person name="Mehta T."/>
            <person name="Park D."/>
            <person name="Pearson M."/>
            <person name="Roberts A."/>
            <person name="Saif S."/>
            <person name="Shea T."/>
            <person name="Shenoy N."/>
            <person name="Sisk P."/>
            <person name="Stolte C."/>
            <person name="Sykes S."/>
            <person name="Walk T."/>
            <person name="White J."/>
            <person name="Yandava C."/>
            <person name="Allison M.J."/>
            <person name="Lander E."/>
            <person name="Nusbaum C."/>
            <person name="Galagan J."/>
            <person name="Birren B."/>
        </authorList>
    </citation>
    <scope>NUCLEOTIDE SEQUENCE [LARGE SCALE GENOMIC DNA]</scope>
    <source>
        <strain evidence="3 4">OXCC13</strain>
    </source>
</reference>
<protein>
    <submittedName>
        <fullName evidence="3">Outer membrane autotransporter barrel domain protein</fullName>
    </submittedName>
</protein>
<keyword evidence="4" id="KW-1185">Reference proteome</keyword>
<evidence type="ECO:0000256" key="1">
    <source>
        <dbReference type="SAM" id="MobiDB-lite"/>
    </source>
</evidence>
<evidence type="ECO:0000313" key="4">
    <source>
        <dbReference type="Proteomes" id="UP000005089"/>
    </source>
</evidence>
<dbReference type="InterPro" id="IPR005546">
    <property type="entry name" value="Autotransporte_beta"/>
</dbReference>
<dbReference type="Proteomes" id="UP000005089">
    <property type="component" value="Unassembled WGS sequence"/>
</dbReference>
<evidence type="ECO:0000259" key="2">
    <source>
        <dbReference type="PROSITE" id="PS51208"/>
    </source>
</evidence>
<feature type="domain" description="Autotransporter" evidence="2">
    <location>
        <begin position="721"/>
        <end position="995"/>
    </location>
</feature>
<dbReference type="EMBL" id="GG658170">
    <property type="protein sequence ID" value="EEO29590.1"/>
    <property type="molecule type" value="Genomic_DNA"/>
</dbReference>
<dbReference type="STRING" id="847.BRW83_1616"/>
<evidence type="ECO:0000313" key="3">
    <source>
        <dbReference type="EMBL" id="EEO29590.1"/>
    </source>
</evidence>
<dbReference type="OrthoDB" id="9778934at2"/>
<accession>C3X8R4</accession>
<dbReference type="RefSeq" id="WP_005880177.1">
    <property type="nucleotide sequence ID" value="NZ_CP019430.1"/>
</dbReference>
<dbReference type="eggNOG" id="COG3468">
    <property type="taxonomic scope" value="Bacteria"/>
</dbReference>
<dbReference type="SMART" id="SM00869">
    <property type="entry name" value="Autotransporter"/>
    <property type="match status" value="1"/>
</dbReference>
<gene>
    <name evidence="3" type="ORF">OFBG_00618</name>
</gene>
<dbReference type="GeneID" id="77135471"/>
<organism evidence="3 4">
    <name type="scientific">Oxalobacter formigenes OXCC13</name>
    <dbReference type="NCBI Taxonomy" id="556269"/>
    <lineage>
        <taxon>Bacteria</taxon>
        <taxon>Pseudomonadati</taxon>
        <taxon>Pseudomonadota</taxon>
        <taxon>Betaproteobacteria</taxon>
        <taxon>Burkholderiales</taxon>
        <taxon>Oxalobacteraceae</taxon>
        <taxon>Oxalobacter</taxon>
    </lineage>
</organism>
<name>C3X8R4_OXAFO</name>
<dbReference type="SUPFAM" id="SSF103515">
    <property type="entry name" value="Autotransporter"/>
    <property type="match status" value="1"/>
</dbReference>
<dbReference type="AlphaFoldDB" id="C3X8R4"/>
<dbReference type="HOGENOM" id="CLU_313024_0_0_4"/>
<dbReference type="PROSITE" id="PS51208">
    <property type="entry name" value="AUTOTRANSPORTER"/>
    <property type="match status" value="1"/>
</dbReference>
<feature type="region of interest" description="Disordered" evidence="1">
    <location>
        <begin position="1"/>
        <end position="20"/>
    </location>
</feature>
<sequence length="995" mass="100526">MDSFKPIPQKMSHSVSPESGKDSILFRPNAIVAALMLSIMVSPVAHAENIVYESGPLRSNPLMAGSALFPDAASGNTVTNIGKVDGSMFGGMSTDKTVENNTVYAKAGVSQYVMGGISGDTDARANQVFIDGAIHVGTVYGADTEGNGSAVGNSVSLKNGVDVWLSVLGGFSTGGDARDNRVTIENSSVGTDLMGGASLGNGNVSNNHVLVSGSTVGDEIYAGYGDGSGSVSGNSVTLVNTVSKGIAFGGISSGGNVLNNQVIVSGGSVGKEVVGGRGEGAGTVSGNRVIADGTKMAGSVTGGQSVSGSVDGNMVGISGSTVAGDVYGGFTTGSKTVSGNRIDLVDTDVTGAVAGGVSVSGNATGNSVSVRGKTVGGDVSGAVAAGVVTGNTVTLDQVTAMAGTVSGGYGFGSLAGASVSNNSVIADKSTVSLLYGGLDEKGTSLVSGNKVTMTEGSVSHVYGGSAFSGNATGNAVDLTGVLVSGDVTGGRSFDGSATGNTVTVTDGKVTGKIVGGYAVKGKGNATGNTVVIKGNADIRDAFLYGGFTDAPDSGVDVKTGNTLQIWTSGQVAQNVADFENFQFIVTPSMMRMRSAGGQALLTLLDNNRTDLSNSNISIAVAAGAPVLDIGSGVTLISNDAGIDMTGAKQKEISGVQGVSLEYRIDLNLDDSGNMSAVVKDVVAVKQSTSVFSTGRMATMGFLNQGTDFALGDGLDRAMEVSSSRGAGFYGAMSAGDFRYDTGSTSSSSASGQSVLLGVAAKLDGSKDHDVIGSAYVEAGWGSIDDRTREAKGDGKSHYYGFGLMAKYQQNEGFLKGAYGQVNAKLGRVNTDFKSNLYSAEGKRGAYDATATYVGAGVGAGYVTALGGRMSLDVSAAYQWTRLKGYDASVADDPYHFDDIDSHRTKLGARLNFTGNKQFTPYVGLAWEHEFSGTAKGTVYGLNLEELSMKGDSGVGEIGIQFKPGKTSGWTVDAAVKGVVGQREGVAGRVMVNYAF</sequence>